<reference evidence="2" key="2">
    <citation type="submission" date="2018-07" db="EMBL/GenBank/DDBJ databases">
        <authorList>
            <person name="Mckenzie S.K."/>
            <person name="Kronauer D.J.C."/>
        </authorList>
    </citation>
    <scope>NUCLEOTIDE SEQUENCE</scope>
    <source>
        <strain evidence="2">Clonal line C1</strain>
    </source>
</reference>
<dbReference type="EMBL" id="QOIP01000013">
    <property type="protein sequence ID" value="RLU15253.1"/>
    <property type="molecule type" value="Genomic_DNA"/>
</dbReference>
<proteinExistence type="predicted"/>
<feature type="region of interest" description="Disordered" evidence="1">
    <location>
        <begin position="145"/>
        <end position="170"/>
    </location>
</feature>
<reference evidence="2" key="1">
    <citation type="journal article" date="2018" name="Genome Res.">
        <title>The genomic architecture and molecular evolution of ant odorant receptors.</title>
        <authorList>
            <person name="McKenzie S.K."/>
            <person name="Kronauer D.J.C."/>
        </authorList>
    </citation>
    <scope>NUCLEOTIDE SEQUENCE [LARGE SCALE GENOMIC DNA]</scope>
    <source>
        <strain evidence="2">Clonal line C1</strain>
    </source>
</reference>
<protein>
    <submittedName>
        <fullName evidence="2">Uncharacterized protein</fullName>
    </submittedName>
</protein>
<accession>A0A3L8D5F7</accession>
<dbReference type="AlphaFoldDB" id="A0A3L8D5F7"/>
<evidence type="ECO:0000256" key="1">
    <source>
        <dbReference type="SAM" id="MobiDB-lite"/>
    </source>
</evidence>
<organism evidence="2">
    <name type="scientific">Ooceraea biroi</name>
    <name type="common">Clonal raider ant</name>
    <name type="synonym">Cerapachys biroi</name>
    <dbReference type="NCBI Taxonomy" id="2015173"/>
    <lineage>
        <taxon>Eukaryota</taxon>
        <taxon>Metazoa</taxon>
        <taxon>Ecdysozoa</taxon>
        <taxon>Arthropoda</taxon>
        <taxon>Hexapoda</taxon>
        <taxon>Insecta</taxon>
        <taxon>Pterygota</taxon>
        <taxon>Neoptera</taxon>
        <taxon>Endopterygota</taxon>
        <taxon>Hymenoptera</taxon>
        <taxon>Apocrita</taxon>
        <taxon>Aculeata</taxon>
        <taxon>Formicoidea</taxon>
        <taxon>Formicidae</taxon>
        <taxon>Dorylinae</taxon>
        <taxon>Ooceraea</taxon>
    </lineage>
</organism>
<dbReference type="OrthoDB" id="7640269at2759"/>
<name>A0A3L8D5F7_OOCBI</name>
<comment type="caution">
    <text evidence="2">The sequence shown here is derived from an EMBL/GenBank/DDBJ whole genome shotgun (WGS) entry which is preliminary data.</text>
</comment>
<evidence type="ECO:0000313" key="2">
    <source>
        <dbReference type="EMBL" id="RLU15253.1"/>
    </source>
</evidence>
<feature type="compositionally biased region" description="Low complexity" evidence="1">
    <location>
        <begin position="150"/>
        <end position="170"/>
    </location>
</feature>
<gene>
    <name evidence="2" type="ORF">DMN91_012247</name>
</gene>
<dbReference type="Proteomes" id="UP000279307">
    <property type="component" value="Chromosome 13"/>
</dbReference>
<sequence>MLLLLVSASTDNIPEPQLFTHSIINTHPVDKMLKMECIEEPLSETQLSSTMKLEDMTDYDRVAATLEQLVEDYGGKLVRQTGVISYEYTLPANQTATPTIVPDNPQISNVTQQKENSAPIKLESDNISEPQENVQLESEPCAGANLEPVTQTQGTTTTTTSSVASTNTQTQQKENYMYNKSGRKIERVIYVRQPDAIQKIDEAKKNQSSDGESTFNRMEDDLFARSFPSLMVVVRPSIRDKYIRSQVAHTERRALAKFTEWLFEQGLVKSRQYCSHHSTKSEKVNLKLEMYSVRGTFPYSGGYVWSSNCCPDRYVSVFSGSVFQEAPYMPTVLLKLIYHWACQTDVQNVVSWVKVSNIYLKNFYTNLRSICTAAVWDKTRKMGGKNSVIQVGVISLGTTSQDGHLRQVKVGVLGVLDPVTSDLRLRACDPTQDEDRSFKRRFNNTL</sequence>